<feature type="region of interest" description="Disordered" evidence="1">
    <location>
        <begin position="40"/>
        <end position="96"/>
    </location>
</feature>
<evidence type="ECO:0000313" key="2">
    <source>
        <dbReference type="EMBL" id="CAL1574334.1"/>
    </source>
</evidence>
<dbReference type="Proteomes" id="UP001497482">
    <property type="component" value="Chromosome 11"/>
</dbReference>
<keyword evidence="3" id="KW-1185">Reference proteome</keyword>
<evidence type="ECO:0000313" key="3">
    <source>
        <dbReference type="Proteomes" id="UP001497482"/>
    </source>
</evidence>
<proteinExistence type="predicted"/>
<name>A0AAV2J9T3_KNICA</name>
<accession>A0AAV2J9T3</accession>
<sequence>MNYTLDFGSNSFQTFTSKNTETVDPFLAAARMLRGGTWSKTWQTADDKPVTATSEPKELKDPQPCVRSGHVTTDRAQRPSDQSPVRLWRSGGRPNSRRFRRFKAPLLPAIAEI</sequence>
<dbReference type="EMBL" id="OZ035833">
    <property type="protein sequence ID" value="CAL1574334.1"/>
    <property type="molecule type" value="Genomic_DNA"/>
</dbReference>
<dbReference type="AlphaFoldDB" id="A0AAV2J9T3"/>
<evidence type="ECO:0000256" key="1">
    <source>
        <dbReference type="SAM" id="MobiDB-lite"/>
    </source>
</evidence>
<organism evidence="2 3">
    <name type="scientific">Knipowitschia caucasica</name>
    <name type="common">Caucasian dwarf goby</name>
    <name type="synonym">Pomatoschistus caucasicus</name>
    <dbReference type="NCBI Taxonomy" id="637954"/>
    <lineage>
        <taxon>Eukaryota</taxon>
        <taxon>Metazoa</taxon>
        <taxon>Chordata</taxon>
        <taxon>Craniata</taxon>
        <taxon>Vertebrata</taxon>
        <taxon>Euteleostomi</taxon>
        <taxon>Actinopterygii</taxon>
        <taxon>Neopterygii</taxon>
        <taxon>Teleostei</taxon>
        <taxon>Neoteleostei</taxon>
        <taxon>Acanthomorphata</taxon>
        <taxon>Gobiaria</taxon>
        <taxon>Gobiiformes</taxon>
        <taxon>Gobioidei</taxon>
        <taxon>Gobiidae</taxon>
        <taxon>Gobiinae</taxon>
        <taxon>Knipowitschia</taxon>
    </lineage>
</organism>
<feature type="compositionally biased region" description="Basic and acidic residues" evidence="1">
    <location>
        <begin position="45"/>
        <end position="61"/>
    </location>
</feature>
<protein>
    <submittedName>
        <fullName evidence="2">Uncharacterized protein</fullName>
    </submittedName>
</protein>
<gene>
    <name evidence="2" type="ORF">KC01_LOCUS6069</name>
</gene>
<reference evidence="2 3" key="1">
    <citation type="submission" date="2024-04" db="EMBL/GenBank/DDBJ databases">
        <authorList>
            <person name="Waldvogel A.-M."/>
            <person name="Schoenle A."/>
        </authorList>
    </citation>
    <scope>NUCLEOTIDE SEQUENCE [LARGE SCALE GENOMIC DNA]</scope>
</reference>